<gene>
    <name evidence="4" type="ORF">GCM10023095_02910</name>
</gene>
<name>A0ABP8PVL7_9GAMM</name>
<keyword evidence="5" id="KW-1185">Reference proteome</keyword>
<accession>A0ABP8PVL7</accession>
<reference evidence="5" key="1">
    <citation type="journal article" date="2019" name="Int. J. Syst. Evol. Microbiol.">
        <title>The Global Catalogue of Microorganisms (GCM) 10K type strain sequencing project: providing services to taxonomists for standard genome sequencing and annotation.</title>
        <authorList>
            <consortium name="The Broad Institute Genomics Platform"/>
            <consortium name="The Broad Institute Genome Sequencing Center for Infectious Disease"/>
            <person name="Wu L."/>
            <person name="Ma J."/>
        </authorList>
    </citation>
    <scope>NUCLEOTIDE SEQUENCE [LARGE SCALE GENOMIC DNA]</scope>
    <source>
        <strain evidence="5">JCM 32226</strain>
    </source>
</reference>
<sequence length="216" mass="23702">MGPAGYPPYMIVPAPGHAAGGIMFDVLQRASQSLGRTVSIRLIPRKRVNLALADHELDVTPRAQEWEPDADHYAFTQPVVMLGDVLFCHSRQPQTLADLSGLTLGTKLGYAYPELATGFSQGQFTRQDAKTELAMLRKVLARRTDCAVVNQAVGQWLIRANPSLATLLMADVGLPKVGFRFMFRQEDAALALALDERLSQLASSGELQRIIARYLP</sequence>
<evidence type="ECO:0000256" key="1">
    <source>
        <dbReference type="ARBA" id="ARBA00010333"/>
    </source>
</evidence>
<proteinExistence type="inferred from homology"/>
<comment type="caution">
    <text evidence="4">The sequence shown here is derived from an EMBL/GenBank/DDBJ whole genome shotgun (WGS) entry which is preliminary data.</text>
</comment>
<dbReference type="Proteomes" id="UP001501321">
    <property type="component" value="Unassembled WGS sequence"/>
</dbReference>
<evidence type="ECO:0000313" key="5">
    <source>
        <dbReference type="Proteomes" id="UP001501321"/>
    </source>
</evidence>
<dbReference type="PANTHER" id="PTHR35936:SF6">
    <property type="entry name" value="AMINO ACID ABC TRANSPORTER SUBSTRATE-BINDING PAAT FAMILY PROTEIN"/>
    <property type="match status" value="1"/>
</dbReference>
<keyword evidence="2" id="KW-0732">Signal</keyword>
<dbReference type="Gene3D" id="3.40.190.10">
    <property type="entry name" value="Periplasmic binding protein-like II"/>
    <property type="match status" value="2"/>
</dbReference>
<dbReference type="PANTHER" id="PTHR35936">
    <property type="entry name" value="MEMBRANE-BOUND LYTIC MUREIN TRANSGLYCOSYLASE F"/>
    <property type="match status" value="1"/>
</dbReference>
<evidence type="ECO:0000259" key="3">
    <source>
        <dbReference type="Pfam" id="PF00497"/>
    </source>
</evidence>
<dbReference type="Pfam" id="PF00497">
    <property type="entry name" value="SBP_bac_3"/>
    <property type="match status" value="1"/>
</dbReference>
<evidence type="ECO:0000256" key="2">
    <source>
        <dbReference type="ARBA" id="ARBA00022729"/>
    </source>
</evidence>
<comment type="similarity">
    <text evidence="1">Belongs to the bacterial solute-binding protein 3 family.</text>
</comment>
<organism evidence="4 5">
    <name type="scientific">Pseudaeromonas paramecii</name>
    <dbReference type="NCBI Taxonomy" id="2138166"/>
    <lineage>
        <taxon>Bacteria</taxon>
        <taxon>Pseudomonadati</taxon>
        <taxon>Pseudomonadota</taxon>
        <taxon>Gammaproteobacteria</taxon>
        <taxon>Aeromonadales</taxon>
        <taxon>Aeromonadaceae</taxon>
        <taxon>Pseudaeromonas</taxon>
    </lineage>
</organism>
<dbReference type="EMBL" id="BAABFC010000001">
    <property type="protein sequence ID" value="GAA4493164.1"/>
    <property type="molecule type" value="Genomic_DNA"/>
</dbReference>
<evidence type="ECO:0000313" key="4">
    <source>
        <dbReference type="EMBL" id="GAA4493164.1"/>
    </source>
</evidence>
<dbReference type="InterPro" id="IPR001638">
    <property type="entry name" value="Solute-binding_3/MltF_N"/>
</dbReference>
<dbReference type="SUPFAM" id="SSF53850">
    <property type="entry name" value="Periplasmic binding protein-like II"/>
    <property type="match status" value="1"/>
</dbReference>
<feature type="domain" description="Solute-binding protein family 3/N-terminal" evidence="3">
    <location>
        <begin position="5"/>
        <end position="215"/>
    </location>
</feature>
<protein>
    <recommendedName>
        <fullName evidence="3">Solute-binding protein family 3/N-terminal domain-containing protein</fullName>
    </recommendedName>
</protein>